<feature type="compositionally biased region" description="Basic and acidic residues" evidence="1">
    <location>
        <begin position="55"/>
        <end position="64"/>
    </location>
</feature>
<protein>
    <submittedName>
        <fullName evidence="2">Uncharacterized protein</fullName>
    </submittedName>
</protein>
<feature type="compositionally biased region" description="Polar residues" evidence="1">
    <location>
        <begin position="65"/>
        <end position="78"/>
    </location>
</feature>
<accession>A0A6G5AGN7</accession>
<evidence type="ECO:0000256" key="1">
    <source>
        <dbReference type="SAM" id="MobiDB-lite"/>
    </source>
</evidence>
<sequence>MLGPHMRTLVKSLLVLCDTEYNHKNLQLKHHLQKAAILLSEYVCFRTTSEQKLLKQEVPKDSKPSSEQSTQSEYRSSQKYDNCSFNLHKYSAMTVRSCHERSSFLNAKRLLVIVMHFDCCYLSTCILSLVCKCKVSVCDRDAL</sequence>
<feature type="region of interest" description="Disordered" evidence="1">
    <location>
        <begin position="55"/>
        <end position="78"/>
    </location>
</feature>
<organism evidence="2">
    <name type="scientific">Rhipicephalus microplus</name>
    <name type="common">Cattle tick</name>
    <name type="synonym">Boophilus microplus</name>
    <dbReference type="NCBI Taxonomy" id="6941"/>
    <lineage>
        <taxon>Eukaryota</taxon>
        <taxon>Metazoa</taxon>
        <taxon>Ecdysozoa</taxon>
        <taxon>Arthropoda</taxon>
        <taxon>Chelicerata</taxon>
        <taxon>Arachnida</taxon>
        <taxon>Acari</taxon>
        <taxon>Parasitiformes</taxon>
        <taxon>Ixodida</taxon>
        <taxon>Ixodoidea</taxon>
        <taxon>Ixodidae</taxon>
        <taxon>Rhipicephalinae</taxon>
        <taxon>Rhipicephalus</taxon>
        <taxon>Boophilus</taxon>
    </lineage>
</organism>
<dbReference type="AlphaFoldDB" id="A0A6G5AGN7"/>
<evidence type="ECO:0000313" key="2">
    <source>
        <dbReference type="EMBL" id="NIE49979.1"/>
    </source>
</evidence>
<proteinExistence type="predicted"/>
<dbReference type="EMBL" id="GIKN01007706">
    <property type="protein sequence ID" value="NIE49979.1"/>
    <property type="molecule type" value="Transcribed_RNA"/>
</dbReference>
<name>A0A6G5AGN7_RHIMP</name>
<reference evidence="2" key="1">
    <citation type="submission" date="2020-03" db="EMBL/GenBank/DDBJ databases">
        <title>A transcriptome and proteome of the tick Rhipicephalus microplus shaped by the genetic composition of its hosts and developmental stage.</title>
        <authorList>
            <person name="Garcia G.R."/>
            <person name="Ribeiro J.M.C."/>
            <person name="Maruyama S.R."/>
            <person name="Gardinasse L.G."/>
            <person name="Nelson K."/>
            <person name="Ferreira B.R."/>
            <person name="Andrade T.G."/>
            <person name="Santos I.K.F.M."/>
        </authorList>
    </citation>
    <scope>NUCLEOTIDE SEQUENCE</scope>
    <source>
        <strain evidence="2">NSGR</strain>
        <tissue evidence="2">Salivary glands</tissue>
    </source>
</reference>